<dbReference type="NCBIfam" id="NF005478">
    <property type="entry name" value="PRK07079.1"/>
    <property type="match status" value="1"/>
</dbReference>
<dbReference type="Gene3D" id="3.40.630.10">
    <property type="entry name" value="Zn peptidases"/>
    <property type="match status" value="1"/>
</dbReference>
<keyword evidence="1" id="KW-0645">Protease</keyword>
<evidence type="ECO:0000256" key="1">
    <source>
        <dbReference type="ARBA" id="ARBA00022670"/>
    </source>
</evidence>
<accession>A0A366WUE7</accession>
<dbReference type="InterPro" id="IPR051458">
    <property type="entry name" value="Cyt/Met_Dipeptidase"/>
</dbReference>
<dbReference type="InterPro" id="IPR002933">
    <property type="entry name" value="Peptidase_M20"/>
</dbReference>
<dbReference type="OrthoDB" id="9761532at2"/>
<keyword evidence="3" id="KW-0378">Hydrolase</keyword>
<dbReference type="InterPro" id="IPR001261">
    <property type="entry name" value="ArgE/DapE_CS"/>
</dbReference>
<dbReference type="Proteomes" id="UP000252706">
    <property type="component" value="Unassembled WGS sequence"/>
</dbReference>
<dbReference type="RefSeq" id="WP_113824443.1">
    <property type="nucleotide sequence ID" value="NZ_QOCE01000038.1"/>
</dbReference>
<evidence type="ECO:0000256" key="2">
    <source>
        <dbReference type="ARBA" id="ARBA00022723"/>
    </source>
</evidence>
<dbReference type="PANTHER" id="PTHR43270">
    <property type="entry name" value="BETA-ALA-HIS DIPEPTIDASE"/>
    <property type="match status" value="1"/>
</dbReference>
<dbReference type="GO" id="GO:0008233">
    <property type="term" value="F:peptidase activity"/>
    <property type="evidence" value="ECO:0007669"/>
    <property type="project" value="UniProtKB-KW"/>
</dbReference>
<gene>
    <name evidence="4" type="ORF">DS909_15880</name>
</gene>
<dbReference type="PANTHER" id="PTHR43270:SF12">
    <property type="entry name" value="SUCCINYL-DIAMINOPIMELATE DESUCCINYLASE"/>
    <property type="match status" value="1"/>
</dbReference>
<organism evidence="4 5">
    <name type="scientific">Phaeobacter gallaeciensis</name>
    <dbReference type="NCBI Taxonomy" id="60890"/>
    <lineage>
        <taxon>Bacteria</taxon>
        <taxon>Pseudomonadati</taxon>
        <taxon>Pseudomonadota</taxon>
        <taxon>Alphaproteobacteria</taxon>
        <taxon>Rhodobacterales</taxon>
        <taxon>Roseobacteraceae</taxon>
        <taxon>Phaeobacter</taxon>
    </lineage>
</organism>
<dbReference type="AlphaFoldDB" id="A0A366WUE7"/>
<dbReference type="GO" id="GO:0046872">
    <property type="term" value="F:metal ion binding"/>
    <property type="evidence" value="ECO:0007669"/>
    <property type="project" value="UniProtKB-KW"/>
</dbReference>
<keyword evidence="2" id="KW-0479">Metal-binding</keyword>
<sequence length="456" mass="49496">MTRDTALSLSVDAFDTGTFWQALADLVRIPSESQNPDAAPHLATYLSDQIIPRAERLGMTCSLLPNPMGGAPFLLAQRIEDPALPTILSYGHGDVTRAQSADWDDGLTPFELTHRGDRVYGRGTADNKGQHLINLTALESVITTRGHLGFNLKLLMEMGEEIGSPGLADLCETEQDRLKADVLIASDGPRLDPDTPTLFMGARGALNFDLSIDLRPGAHHSGNWGGLLADPAMILSHALATITDARGAIQIPEWRPHTLTQTIRNVLADLPEPKGADPDWGEPDLSAAERVFGWNAFSILALHAGIPEAPVNAIAGQARATCQLRFVVGTQSQDILPALRRHLDRNGFERVTITETDGDPFEATRLDPAHPWAQFAITSITRTVGRKPHVLPNLGGSLPNACFAETLGLPTIWVPHSYTGCNQHAPNEHVLEQTFRQAAQVMTGLFWDIAEHPPTK</sequence>
<evidence type="ECO:0000313" key="5">
    <source>
        <dbReference type="Proteomes" id="UP000252706"/>
    </source>
</evidence>
<protein>
    <submittedName>
        <fullName evidence="4">M20 peptidase family dipeptidase</fullName>
    </submittedName>
</protein>
<name>A0A366WUE7_9RHOB</name>
<dbReference type="SUPFAM" id="SSF53187">
    <property type="entry name" value="Zn-dependent exopeptidases"/>
    <property type="match status" value="1"/>
</dbReference>
<dbReference type="EMBL" id="QOCE01000038">
    <property type="protein sequence ID" value="RBW52953.1"/>
    <property type="molecule type" value="Genomic_DNA"/>
</dbReference>
<dbReference type="Pfam" id="PF01546">
    <property type="entry name" value="Peptidase_M20"/>
    <property type="match status" value="1"/>
</dbReference>
<dbReference type="GO" id="GO:0006508">
    <property type="term" value="P:proteolysis"/>
    <property type="evidence" value="ECO:0007669"/>
    <property type="project" value="UniProtKB-KW"/>
</dbReference>
<proteinExistence type="predicted"/>
<comment type="caution">
    <text evidence="4">The sequence shown here is derived from an EMBL/GenBank/DDBJ whole genome shotgun (WGS) entry which is preliminary data.</text>
</comment>
<evidence type="ECO:0000256" key="3">
    <source>
        <dbReference type="ARBA" id="ARBA00022801"/>
    </source>
</evidence>
<dbReference type="Gene3D" id="3.30.70.360">
    <property type="match status" value="1"/>
</dbReference>
<dbReference type="PROSITE" id="PS00759">
    <property type="entry name" value="ARGE_DAPE_CPG2_2"/>
    <property type="match status" value="1"/>
</dbReference>
<evidence type="ECO:0000313" key="4">
    <source>
        <dbReference type="EMBL" id="RBW52953.1"/>
    </source>
</evidence>
<reference evidence="4 5" key="1">
    <citation type="submission" date="2018-07" db="EMBL/GenBank/DDBJ databases">
        <title>Modular assembly of carbohydrate-degrading microbial communities in the ocean.</title>
        <authorList>
            <person name="Enke T.N."/>
            <person name="Datta M.S."/>
            <person name="Schwartzman J.A."/>
            <person name="Cermak N."/>
            <person name="Schmitz D.A."/>
            <person name="Barrere J."/>
            <person name="Cordero O.X."/>
        </authorList>
    </citation>
    <scope>NUCLEOTIDE SEQUENCE [LARGE SCALE GENOMIC DNA]</scope>
    <source>
        <strain evidence="4 5">C3M10</strain>
    </source>
</reference>